<organism evidence="2 3">
    <name type="scientific">Amycolatopsis acididurans</name>
    <dbReference type="NCBI Taxonomy" id="2724524"/>
    <lineage>
        <taxon>Bacteria</taxon>
        <taxon>Bacillati</taxon>
        <taxon>Actinomycetota</taxon>
        <taxon>Actinomycetes</taxon>
        <taxon>Pseudonocardiales</taxon>
        <taxon>Pseudonocardiaceae</taxon>
        <taxon>Amycolatopsis</taxon>
    </lineage>
</organism>
<evidence type="ECO:0000256" key="1">
    <source>
        <dbReference type="SAM" id="MobiDB-lite"/>
    </source>
</evidence>
<feature type="compositionally biased region" description="Polar residues" evidence="1">
    <location>
        <begin position="49"/>
        <end position="59"/>
    </location>
</feature>
<feature type="compositionally biased region" description="Basic and acidic residues" evidence="1">
    <location>
        <begin position="33"/>
        <end position="44"/>
    </location>
</feature>
<evidence type="ECO:0008006" key="4">
    <source>
        <dbReference type="Google" id="ProtNLM"/>
    </source>
</evidence>
<evidence type="ECO:0000313" key="2">
    <source>
        <dbReference type="EMBL" id="NKQ58867.1"/>
    </source>
</evidence>
<name>A0ABX1JKS9_9PSEU</name>
<protein>
    <recommendedName>
        <fullName evidence="4">V-type ATP synthase subunit E</fullName>
    </recommendedName>
</protein>
<gene>
    <name evidence="2" type="ORF">HFP15_39095</name>
</gene>
<sequence length="171" mass="18551">MTAEETAALMPVREALLDRARADADRTLSEARADARRALEEAERAATQIREQASDQGEAQGTEAAVAERARARRLVRAAELRARSRAYQRLRAQVAAELRKLRADPDYPRLLERMADEARRALGEDATITTAPEGGVLAEGAGVRADYSLDAFADRAVAALGPDVEGLWAP</sequence>
<dbReference type="EMBL" id="JAAXLS010000069">
    <property type="protein sequence ID" value="NKQ58867.1"/>
    <property type="molecule type" value="Genomic_DNA"/>
</dbReference>
<accession>A0ABX1JKS9</accession>
<comment type="caution">
    <text evidence="2">The sequence shown here is derived from an EMBL/GenBank/DDBJ whole genome shotgun (WGS) entry which is preliminary data.</text>
</comment>
<dbReference type="RefSeq" id="WP_168523111.1">
    <property type="nucleotide sequence ID" value="NZ_JAAXLS010000069.1"/>
</dbReference>
<proteinExistence type="predicted"/>
<feature type="region of interest" description="Disordered" evidence="1">
    <location>
        <begin position="33"/>
        <end position="65"/>
    </location>
</feature>
<dbReference type="Proteomes" id="UP000715441">
    <property type="component" value="Unassembled WGS sequence"/>
</dbReference>
<keyword evidence="3" id="KW-1185">Reference proteome</keyword>
<evidence type="ECO:0000313" key="3">
    <source>
        <dbReference type="Proteomes" id="UP000715441"/>
    </source>
</evidence>
<reference evidence="2 3" key="1">
    <citation type="submission" date="2020-04" db="EMBL/GenBank/DDBJ databases">
        <title>Novel species.</title>
        <authorList>
            <person name="Teo W.F.A."/>
            <person name="Lipun K."/>
            <person name="Srisuk N."/>
            <person name="Duangmal K."/>
        </authorList>
    </citation>
    <scope>NUCLEOTIDE SEQUENCE [LARGE SCALE GENOMIC DNA]</scope>
    <source>
        <strain evidence="2 3">K13G38</strain>
    </source>
</reference>